<comment type="subcellular location">
    <subcellularLocation>
        <location evidence="1">Membrane</location>
        <topology evidence="1">Multi-pass membrane protein</topology>
    </subcellularLocation>
</comment>
<proteinExistence type="inferred from homology"/>
<evidence type="ECO:0000256" key="1">
    <source>
        <dbReference type="ARBA" id="ARBA00004141"/>
    </source>
</evidence>
<keyword evidence="6 7" id="KW-0472">Membrane</keyword>
<dbReference type="GO" id="GO:0008324">
    <property type="term" value="F:monoatomic cation transmembrane transporter activity"/>
    <property type="evidence" value="ECO:0007669"/>
    <property type="project" value="InterPro"/>
</dbReference>
<dbReference type="InterPro" id="IPR002524">
    <property type="entry name" value="Cation_efflux"/>
</dbReference>
<feature type="transmembrane region" description="Helical" evidence="7">
    <location>
        <begin position="150"/>
        <end position="169"/>
    </location>
</feature>
<keyword evidence="5 7" id="KW-1133">Transmembrane helix</keyword>
<feature type="domain" description="Cation efflux protein cytoplasmic" evidence="9">
    <location>
        <begin position="205"/>
        <end position="281"/>
    </location>
</feature>
<dbReference type="Pfam" id="PF16916">
    <property type="entry name" value="ZT_dimer"/>
    <property type="match status" value="1"/>
</dbReference>
<dbReference type="Gene3D" id="1.20.1510.10">
    <property type="entry name" value="Cation efflux protein transmembrane domain"/>
    <property type="match status" value="1"/>
</dbReference>
<evidence type="ECO:0000259" key="9">
    <source>
        <dbReference type="Pfam" id="PF16916"/>
    </source>
</evidence>
<evidence type="ECO:0000256" key="7">
    <source>
        <dbReference type="SAM" id="Phobius"/>
    </source>
</evidence>
<dbReference type="AlphaFoldDB" id="A0A9D1J8N4"/>
<feature type="transmembrane region" description="Helical" evidence="7">
    <location>
        <begin position="175"/>
        <end position="193"/>
    </location>
</feature>
<dbReference type="SUPFAM" id="SSF160240">
    <property type="entry name" value="Cation efflux protein cytoplasmic domain-like"/>
    <property type="match status" value="1"/>
</dbReference>
<gene>
    <name evidence="10" type="ORF">IAC95_04390</name>
</gene>
<evidence type="ECO:0000259" key="8">
    <source>
        <dbReference type="Pfam" id="PF01545"/>
    </source>
</evidence>
<evidence type="ECO:0000256" key="3">
    <source>
        <dbReference type="ARBA" id="ARBA00022448"/>
    </source>
</evidence>
<name>A0A9D1J8N4_9BACT</name>
<dbReference type="InterPro" id="IPR058533">
    <property type="entry name" value="Cation_efflux_TM"/>
</dbReference>
<dbReference type="InterPro" id="IPR050291">
    <property type="entry name" value="CDF_Transporter"/>
</dbReference>
<keyword evidence="3" id="KW-0813">Transport</keyword>
<evidence type="ECO:0000256" key="2">
    <source>
        <dbReference type="ARBA" id="ARBA00008114"/>
    </source>
</evidence>
<feature type="domain" description="Cation efflux protein transmembrane" evidence="8">
    <location>
        <begin position="4"/>
        <end position="201"/>
    </location>
</feature>
<feature type="transmembrane region" description="Helical" evidence="7">
    <location>
        <begin position="70"/>
        <end position="88"/>
    </location>
</feature>
<keyword evidence="4 7" id="KW-0812">Transmembrane</keyword>
<dbReference type="Pfam" id="PF01545">
    <property type="entry name" value="Cation_efflux"/>
    <property type="match status" value="1"/>
</dbReference>
<dbReference type="FunFam" id="1.20.1510.10:FF:000006">
    <property type="entry name" value="Divalent cation efflux transporter"/>
    <property type="match status" value="1"/>
</dbReference>
<dbReference type="InterPro" id="IPR036837">
    <property type="entry name" value="Cation_efflux_CTD_sf"/>
</dbReference>
<evidence type="ECO:0000313" key="11">
    <source>
        <dbReference type="Proteomes" id="UP000824200"/>
    </source>
</evidence>
<feature type="transmembrane region" description="Helical" evidence="7">
    <location>
        <begin position="108"/>
        <end position="129"/>
    </location>
</feature>
<dbReference type="InterPro" id="IPR027469">
    <property type="entry name" value="Cation_efflux_TMD_sf"/>
</dbReference>
<dbReference type="PANTHER" id="PTHR43840:SF50">
    <property type="entry name" value="MANGANESE EFFLUX SYSTEM PROTEIN MNES"/>
    <property type="match status" value="1"/>
</dbReference>
<evidence type="ECO:0000256" key="6">
    <source>
        <dbReference type="ARBA" id="ARBA00023136"/>
    </source>
</evidence>
<sequence length="379" mass="41608">MSSIVGIVLNVLLASAKVIVGALFGALSVLADGLNNFTDCGSNVVSLISLKLASKPADSEHPYGHKRMEYIASMIVAFIVLILAFQLASESVTKVAALVKGEAEQLEFSVWTVAALSLSIVVKFWMFLFNRKLSKDYNSQLLKATSTDSLSDVCATSAVLVAVIVSNFANINLDGVMGVAVSVVIAIAGIKILKGTINQLLGEAPDDKLIEEINRRIKSFPGVYGIHDLNVHNYGPNKYYASVHVEVDSSKDVLASHDLMDSIERDFAQNTDITLVTHLDPVVIGDPELDEYKQEVEKIVKDLDTDFDIHDFRMVKGPTHINLIFDVAVHFDTKLTSREITDYIQARVSELHKNVFVVPTVEKQIKPDGDGEKHKRKNK</sequence>
<organism evidence="10 11">
    <name type="scientific">Candidatus Fimimonas gallinarum</name>
    <dbReference type="NCBI Taxonomy" id="2840821"/>
    <lineage>
        <taxon>Bacteria</taxon>
        <taxon>Pseudomonadati</taxon>
        <taxon>Myxococcota</taxon>
        <taxon>Myxococcia</taxon>
        <taxon>Myxococcales</taxon>
        <taxon>Cystobacterineae</taxon>
        <taxon>Myxococcaceae</taxon>
        <taxon>Myxococcaceae incertae sedis</taxon>
        <taxon>Candidatus Fimimonas</taxon>
    </lineage>
</organism>
<dbReference type="PANTHER" id="PTHR43840">
    <property type="entry name" value="MITOCHONDRIAL METAL TRANSPORTER 1-RELATED"/>
    <property type="match status" value="1"/>
</dbReference>
<reference evidence="10" key="1">
    <citation type="submission" date="2020-10" db="EMBL/GenBank/DDBJ databases">
        <authorList>
            <person name="Gilroy R."/>
        </authorList>
    </citation>
    <scope>NUCLEOTIDE SEQUENCE</scope>
    <source>
        <strain evidence="10">CHK121-14286</strain>
    </source>
</reference>
<evidence type="ECO:0000256" key="4">
    <source>
        <dbReference type="ARBA" id="ARBA00022692"/>
    </source>
</evidence>
<dbReference type="SUPFAM" id="SSF161111">
    <property type="entry name" value="Cation efflux protein transmembrane domain-like"/>
    <property type="match status" value="1"/>
</dbReference>
<comment type="caution">
    <text evidence="10">The sequence shown here is derived from an EMBL/GenBank/DDBJ whole genome shotgun (WGS) entry which is preliminary data.</text>
</comment>
<dbReference type="NCBIfam" id="TIGR01297">
    <property type="entry name" value="CDF"/>
    <property type="match status" value="1"/>
</dbReference>
<dbReference type="Proteomes" id="UP000824200">
    <property type="component" value="Unassembled WGS sequence"/>
</dbReference>
<comment type="similarity">
    <text evidence="2">Belongs to the cation diffusion facilitator (CDF) transporter (TC 2.A.4) family.</text>
</comment>
<dbReference type="Gene3D" id="3.30.70.1350">
    <property type="entry name" value="Cation efflux protein, cytoplasmic domain"/>
    <property type="match status" value="1"/>
</dbReference>
<dbReference type="GO" id="GO:0016020">
    <property type="term" value="C:membrane"/>
    <property type="evidence" value="ECO:0007669"/>
    <property type="project" value="UniProtKB-SubCell"/>
</dbReference>
<evidence type="ECO:0000313" key="10">
    <source>
        <dbReference type="EMBL" id="HIR66097.1"/>
    </source>
</evidence>
<accession>A0A9D1J8N4</accession>
<dbReference type="InterPro" id="IPR027470">
    <property type="entry name" value="Cation_efflux_CTD"/>
</dbReference>
<reference evidence="10" key="2">
    <citation type="journal article" date="2021" name="PeerJ">
        <title>Extensive microbial diversity within the chicken gut microbiome revealed by metagenomics and culture.</title>
        <authorList>
            <person name="Gilroy R."/>
            <person name="Ravi A."/>
            <person name="Getino M."/>
            <person name="Pursley I."/>
            <person name="Horton D.L."/>
            <person name="Alikhan N.F."/>
            <person name="Baker D."/>
            <person name="Gharbi K."/>
            <person name="Hall N."/>
            <person name="Watson M."/>
            <person name="Adriaenssens E.M."/>
            <person name="Foster-Nyarko E."/>
            <person name="Jarju S."/>
            <person name="Secka A."/>
            <person name="Antonio M."/>
            <person name="Oren A."/>
            <person name="Chaudhuri R.R."/>
            <person name="La Ragione R."/>
            <person name="Hildebrand F."/>
            <person name="Pallen M.J."/>
        </authorList>
    </citation>
    <scope>NUCLEOTIDE SEQUENCE</scope>
    <source>
        <strain evidence="10">CHK121-14286</strain>
    </source>
</reference>
<feature type="transmembrane region" description="Helical" evidence="7">
    <location>
        <begin position="6"/>
        <end position="27"/>
    </location>
</feature>
<evidence type="ECO:0000256" key="5">
    <source>
        <dbReference type="ARBA" id="ARBA00022989"/>
    </source>
</evidence>
<protein>
    <submittedName>
        <fullName evidence="10">Cation transporter</fullName>
    </submittedName>
</protein>
<dbReference type="EMBL" id="DVHL01000036">
    <property type="protein sequence ID" value="HIR66097.1"/>
    <property type="molecule type" value="Genomic_DNA"/>
</dbReference>